<feature type="domain" description="PilZ" evidence="1">
    <location>
        <begin position="11"/>
        <end position="87"/>
    </location>
</feature>
<evidence type="ECO:0000313" key="2">
    <source>
        <dbReference type="EMBL" id="KMS53376.1"/>
    </source>
</evidence>
<organism evidence="2 3">
    <name type="scientific">Sphingobium cupriresistens LL01</name>
    <dbReference type="NCBI Taxonomy" id="1420583"/>
    <lineage>
        <taxon>Bacteria</taxon>
        <taxon>Pseudomonadati</taxon>
        <taxon>Pseudomonadota</taxon>
        <taxon>Alphaproteobacteria</taxon>
        <taxon>Sphingomonadales</taxon>
        <taxon>Sphingomonadaceae</taxon>
        <taxon>Sphingobium</taxon>
    </lineage>
</organism>
<evidence type="ECO:0000259" key="1">
    <source>
        <dbReference type="Pfam" id="PF07238"/>
    </source>
</evidence>
<sequence>MTVEKLPIQFDRRQHPRFVTAFEAELVEGDEVRMVIVGDISAGGCLLEEGRGFNVGSRVQLRAKGLDIASRVSWVRDDLCGVRFMQMVDPLKVIQDNMTTVPSLTELIAKFSQDRADGARLSR</sequence>
<dbReference type="AlphaFoldDB" id="A0A0J7XN32"/>
<comment type="caution">
    <text evidence="2">The sequence shown here is derived from an EMBL/GenBank/DDBJ whole genome shotgun (WGS) entry which is preliminary data.</text>
</comment>
<dbReference type="GO" id="GO:0035438">
    <property type="term" value="F:cyclic-di-GMP binding"/>
    <property type="evidence" value="ECO:0007669"/>
    <property type="project" value="InterPro"/>
</dbReference>
<reference evidence="2 3" key="1">
    <citation type="journal article" date="2015" name="G3 (Bethesda)">
        <title>Insights into Ongoing Evolution of the Hexachlorocyclohexane Catabolic Pathway from Comparative Genomics of Ten Sphingomonadaceae Strains.</title>
        <authorList>
            <person name="Pearce S.L."/>
            <person name="Oakeshott J.G."/>
            <person name="Pandey G."/>
        </authorList>
    </citation>
    <scope>NUCLEOTIDE SEQUENCE [LARGE SCALE GENOMIC DNA]</scope>
    <source>
        <strain evidence="2 3">LL01</strain>
    </source>
</reference>
<dbReference type="EMBL" id="JACT01000005">
    <property type="protein sequence ID" value="KMS53376.1"/>
    <property type="molecule type" value="Genomic_DNA"/>
</dbReference>
<keyword evidence="3" id="KW-1185">Reference proteome</keyword>
<proteinExistence type="predicted"/>
<dbReference type="PATRIC" id="fig|1420583.3.peg.3754"/>
<dbReference type="InterPro" id="IPR009875">
    <property type="entry name" value="PilZ_domain"/>
</dbReference>
<dbReference type="RefSeq" id="WP_066608255.1">
    <property type="nucleotide sequence ID" value="NZ_KQ130436.1"/>
</dbReference>
<dbReference type="Pfam" id="PF07238">
    <property type="entry name" value="PilZ"/>
    <property type="match status" value="1"/>
</dbReference>
<dbReference type="SUPFAM" id="SSF141371">
    <property type="entry name" value="PilZ domain-like"/>
    <property type="match status" value="1"/>
</dbReference>
<protein>
    <recommendedName>
        <fullName evidence="1">PilZ domain-containing protein</fullName>
    </recommendedName>
</protein>
<evidence type="ECO:0000313" key="3">
    <source>
        <dbReference type="Proteomes" id="UP000052232"/>
    </source>
</evidence>
<dbReference type="Proteomes" id="UP000052232">
    <property type="component" value="Unassembled WGS sequence"/>
</dbReference>
<accession>A0A0J7XN32</accession>
<name>A0A0J7XN32_9SPHN</name>
<dbReference type="Gene3D" id="2.40.10.220">
    <property type="entry name" value="predicted glycosyltransferase like domains"/>
    <property type="match status" value="1"/>
</dbReference>
<gene>
    <name evidence="2" type="ORF">V473_19760</name>
</gene>